<keyword evidence="3" id="KW-1185">Reference proteome</keyword>
<dbReference type="PANTHER" id="PTHR15020:SF50">
    <property type="entry name" value="UPF0659 PROTEIN YMR090W"/>
    <property type="match status" value="1"/>
</dbReference>
<accession>A0ABD3NVI6</accession>
<dbReference type="PANTHER" id="PTHR15020">
    <property type="entry name" value="FLAVIN REDUCTASE-RELATED"/>
    <property type="match status" value="1"/>
</dbReference>
<organism evidence="2 3">
    <name type="scientific">Cyclotella cryptica</name>
    <dbReference type="NCBI Taxonomy" id="29204"/>
    <lineage>
        <taxon>Eukaryota</taxon>
        <taxon>Sar</taxon>
        <taxon>Stramenopiles</taxon>
        <taxon>Ochrophyta</taxon>
        <taxon>Bacillariophyta</taxon>
        <taxon>Coscinodiscophyceae</taxon>
        <taxon>Thalassiosirophycidae</taxon>
        <taxon>Stephanodiscales</taxon>
        <taxon>Stephanodiscaceae</taxon>
        <taxon>Cyclotella</taxon>
    </lineage>
</organism>
<name>A0ABD3NVI6_9STRA</name>
<dbReference type="Proteomes" id="UP001516023">
    <property type="component" value="Unassembled WGS sequence"/>
</dbReference>
<sequence>MKFKSLVVTASSVRFASAFSPSPIRVTHRSHRLAFPQLPLSNNDDNEDEAARLRKKAQDLREQVRQLEALMGDERKSRYPPSPFDPADESSTTTTTGKSLKNKRILIVGANGRLGSMVTRHLLRSHPEVQEVVAAVHYVGQATTRGYGRLSYEVGAEDGRGSIGAAWSGEDERNASFEYDAEVMGGYNLNKLRVVEVELLNPNQVRTITEEVDAVVFCATDFEGNRPRAVASLNAALLFRAVADPLKGRVEIEGVRNCLEGLVAGINDRRYKENLAGGAPKTLTTGPTQFVLVSSTPDAFSEFDTPFGEFNGLKRQGEYIVANEFPSVSYSILQMGRYDERVEEGLELLYEEAQDDTLVVDGVIGSKDTAANTRPRSIWDNEVLKRINRRDAARAVVEALLDSDLENKKAQVYTCKR</sequence>
<evidence type="ECO:0000313" key="3">
    <source>
        <dbReference type="Proteomes" id="UP001516023"/>
    </source>
</evidence>
<dbReference type="EMBL" id="JABMIG020000388">
    <property type="protein sequence ID" value="KAL3779446.1"/>
    <property type="molecule type" value="Genomic_DNA"/>
</dbReference>
<comment type="caution">
    <text evidence="2">The sequence shown here is derived from an EMBL/GenBank/DDBJ whole genome shotgun (WGS) entry which is preliminary data.</text>
</comment>
<proteinExistence type="predicted"/>
<dbReference type="InterPro" id="IPR036291">
    <property type="entry name" value="NAD(P)-bd_dom_sf"/>
</dbReference>
<protein>
    <submittedName>
        <fullName evidence="2">Uncharacterized protein</fullName>
    </submittedName>
</protein>
<reference evidence="2 3" key="1">
    <citation type="journal article" date="2020" name="G3 (Bethesda)">
        <title>Improved Reference Genome for Cyclotella cryptica CCMP332, a Model for Cell Wall Morphogenesis, Salinity Adaptation, and Lipid Production in Diatoms (Bacillariophyta).</title>
        <authorList>
            <person name="Roberts W.R."/>
            <person name="Downey K.M."/>
            <person name="Ruck E.C."/>
            <person name="Traller J.C."/>
            <person name="Alverson A.J."/>
        </authorList>
    </citation>
    <scope>NUCLEOTIDE SEQUENCE [LARGE SCALE GENOMIC DNA]</scope>
    <source>
        <strain evidence="2 3">CCMP332</strain>
    </source>
</reference>
<gene>
    <name evidence="2" type="ORF">HJC23_012723</name>
</gene>
<feature type="region of interest" description="Disordered" evidence="1">
    <location>
        <begin position="69"/>
        <end position="98"/>
    </location>
</feature>
<dbReference type="AlphaFoldDB" id="A0ABD3NVI6"/>
<dbReference type="SUPFAM" id="SSF51735">
    <property type="entry name" value="NAD(P)-binding Rossmann-fold domains"/>
    <property type="match status" value="1"/>
</dbReference>
<evidence type="ECO:0000256" key="1">
    <source>
        <dbReference type="SAM" id="MobiDB-lite"/>
    </source>
</evidence>
<dbReference type="Gene3D" id="3.40.50.720">
    <property type="entry name" value="NAD(P)-binding Rossmann-like Domain"/>
    <property type="match status" value="1"/>
</dbReference>
<evidence type="ECO:0000313" key="2">
    <source>
        <dbReference type="EMBL" id="KAL3779446.1"/>
    </source>
</evidence>